<proteinExistence type="predicted"/>
<protein>
    <submittedName>
        <fullName evidence="5">GntR family transcriptional regulator, transcriptional repressor for pyruvate dehydrogenase complex</fullName>
    </submittedName>
</protein>
<dbReference type="SMART" id="SM00895">
    <property type="entry name" value="FCD"/>
    <property type="match status" value="1"/>
</dbReference>
<dbReference type="Pfam" id="PF07729">
    <property type="entry name" value="FCD"/>
    <property type="match status" value="1"/>
</dbReference>
<dbReference type="GO" id="GO:0003700">
    <property type="term" value="F:DNA-binding transcription factor activity"/>
    <property type="evidence" value="ECO:0007669"/>
    <property type="project" value="InterPro"/>
</dbReference>
<dbReference type="InterPro" id="IPR036390">
    <property type="entry name" value="WH_DNA-bd_sf"/>
</dbReference>
<dbReference type="STRING" id="341036.SAMN05660649_04534"/>
<evidence type="ECO:0000259" key="4">
    <source>
        <dbReference type="PROSITE" id="PS50949"/>
    </source>
</evidence>
<evidence type="ECO:0000256" key="3">
    <source>
        <dbReference type="ARBA" id="ARBA00023163"/>
    </source>
</evidence>
<dbReference type="CDD" id="cd07377">
    <property type="entry name" value="WHTH_GntR"/>
    <property type="match status" value="1"/>
</dbReference>
<keyword evidence="5" id="KW-0670">Pyruvate</keyword>
<dbReference type="InterPro" id="IPR036388">
    <property type="entry name" value="WH-like_DNA-bd_sf"/>
</dbReference>
<dbReference type="InterPro" id="IPR008920">
    <property type="entry name" value="TF_FadR/GntR_C"/>
</dbReference>
<dbReference type="SUPFAM" id="SSF48008">
    <property type="entry name" value="GntR ligand-binding domain-like"/>
    <property type="match status" value="1"/>
</dbReference>
<dbReference type="AlphaFoldDB" id="A0A1I2YQ52"/>
<accession>A0A1I2YQ52</accession>
<dbReference type="Pfam" id="PF00392">
    <property type="entry name" value="GntR"/>
    <property type="match status" value="1"/>
</dbReference>
<organism evidence="5 6">
    <name type="scientific">Desulfotruncus arcticus DSM 17038</name>
    <dbReference type="NCBI Taxonomy" id="1121424"/>
    <lineage>
        <taxon>Bacteria</taxon>
        <taxon>Bacillati</taxon>
        <taxon>Bacillota</taxon>
        <taxon>Clostridia</taxon>
        <taxon>Eubacteriales</taxon>
        <taxon>Desulfallaceae</taxon>
        <taxon>Desulfotruncus</taxon>
    </lineage>
</organism>
<dbReference type="Gene3D" id="1.10.10.10">
    <property type="entry name" value="Winged helix-like DNA-binding domain superfamily/Winged helix DNA-binding domain"/>
    <property type="match status" value="1"/>
</dbReference>
<dbReference type="RefSeq" id="WP_092474685.1">
    <property type="nucleotide sequence ID" value="NZ_FOOX01000022.1"/>
</dbReference>
<dbReference type="Proteomes" id="UP000199337">
    <property type="component" value="Unassembled WGS sequence"/>
</dbReference>
<evidence type="ECO:0000256" key="1">
    <source>
        <dbReference type="ARBA" id="ARBA00023015"/>
    </source>
</evidence>
<dbReference type="PANTHER" id="PTHR43537:SF5">
    <property type="entry name" value="UXU OPERON TRANSCRIPTIONAL REGULATOR"/>
    <property type="match status" value="1"/>
</dbReference>
<name>A0A1I2YQ52_9FIRM</name>
<evidence type="ECO:0000313" key="6">
    <source>
        <dbReference type="Proteomes" id="UP000199337"/>
    </source>
</evidence>
<evidence type="ECO:0000313" key="5">
    <source>
        <dbReference type="EMBL" id="SFH27439.1"/>
    </source>
</evidence>
<dbReference type="GO" id="GO:0003677">
    <property type="term" value="F:DNA binding"/>
    <property type="evidence" value="ECO:0007669"/>
    <property type="project" value="UniProtKB-KW"/>
</dbReference>
<dbReference type="SUPFAM" id="SSF46785">
    <property type="entry name" value="Winged helix' DNA-binding domain"/>
    <property type="match status" value="1"/>
</dbReference>
<dbReference type="InterPro" id="IPR000524">
    <property type="entry name" value="Tscrpt_reg_HTH_GntR"/>
</dbReference>
<feature type="domain" description="HTH gntR-type" evidence="4">
    <location>
        <begin position="13"/>
        <end position="81"/>
    </location>
</feature>
<dbReference type="PROSITE" id="PS50949">
    <property type="entry name" value="HTH_GNTR"/>
    <property type="match status" value="1"/>
</dbReference>
<keyword evidence="2" id="KW-0238">DNA-binding</keyword>
<reference evidence="6" key="1">
    <citation type="submission" date="2016-10" db="EMBL/GenBank/DDBJ databases">
        <authorList>
            <person name="Varghese N."/>
            <person name="Submissions S."/>
        </authorList>
    </citation>
    <scope>NUCLEOTIDE SEQUENCE [LARGE SCALE GENOMIC DNA]</scope>
    <source>
        <strain evidence="6">DSM 17038</strain>
    </source>
</reference>
<dbReference type="InterPro" id="IPR011711">
    <property type="entry name" value="GntR_C"/>
</dbReference>
<dbReference type="OrthoDB" id="9799482at2"/>
<evidence type="ECO:0000256" key="2">
    <source>
        <dbReference type="ARBA" id="ARBA00023125"/>
    </source>
</evidence>
<keyword evidence="1" id="KW-0805">Transcription regulation</keyword>
<gene>
    <name evidence="5" type="ORF">SAMN05660649_04534</name>
</gene>
<keyword evidence="6" id="KW-1185">Reference proteome</keyword>
<keyword evidence="3" id="KW-0804">Transcription</keyword>
<dbReference type="SMART" id="SM00345">
    <property type="entry name" value="HTH_GNTR"/>
    <property type="match status" value="1"/>
</dbReference>
<dbReference type="PRINTS" id="PR00035">
    <property type="entry name" value="HTHGNTR"/>
</dbReference>
<sequence>MQNHFQPVVTEKSSRSQRIVVQIRELLADGKLKSGDKLPPERELANIFNVSRTSVREAIRTLAAMGLVEIKKGYGVFIKEASIDSVISNVADALILSQDEIKQLFEIRKVLETQAAAWAAQRATDEEIEELETIISEVKLSKKRKLDLALAREYDERFHGAIIKASHNEVLVKIMSGLFDVLDKARTKTAIVPGRAAQSINDHEAIAKAILEHDDQKAMQAMYEHIESVEKTIEK</sequence>
<dbReference type="EMBL" id="FOOX01000022">
    <property type="protein sequence ID" value="SFH27439.1"/>
    <property type="molecule type" value="Genomic_DNA"/>
</dbReference>
<dbReference type="PANTHER" id="PTHR43537">
    <property type="entry name" value="TRANSCRIPTIONAL REGULATOR, GNTR FAMILY"/>
    <property type="match status" value="1"/>
</dbReference>
<dbReference type="Gene3D" id="1.20.120.530">
    <property type="entry name" value="GntR ligand-binding domain-like"/>
    <property type="match status" value="1"/>
</dbReference>